<evidence type="ECO:0000313" key="4">
    <source>
        <dbReference type="Proteomes" id="UP000588586"/>
    </source>
</evidence>
<sequence length="298" mass="31916">MRAFTAAAVQIAPVPGPLTPETVRKNLDKCVDFTRRCVDATGAELVVLPESATTGFTPDCTAEELWDLVSEIPGPVTEPVQQVAKDLGVYAVLGTYERGPERGIVYNAAVLIDRSGEVAGVYRKTHPFCTEHVDGGGWVTPGDTVTVVDTDLGKIGMIVCFDGDYPELSRIQAVRGAEVIVRPSALLRSADIWELTSRARAYDNHVFVIGANATGADPAGVLYFGNSHIVTPIGHIVAKAASHEGWVSAVLDPATALSSLTPGSNIGQGFDHLRDRNLDLIRGYRDDLERPAQTSFPH</sequence>
<dbReference type="Pfam" id="PF00795">
    <property type="entry name" value="CN_hydrolase"/>
    <property type="match status" value="1"/>
</dbReference>
<dbReference type="PANTHER" id="PTHR43674">
    <property type="entry name" value="NITRILASE C965.09-RELATED"/>
    <property type="match status" value="1"/>
</dbReference>
<dbReference type="CDD" id="cd07197">
    <property type="entry name" value="nitrilase"/>
    <property type="match status" value="1"/>
</dbReference>
<gene>
    <name evidence="3" type="ORF">HJG52_10975</name>
</gene>
<keyword evidence="4" id="KW-1185">Reference proteome</keyword>
<accession>A0A849H9W7</accession>
<organism evidence="3 4">
    <name type="scientific">Knoellia koreensis</name>
    <dbReference type="NCBI Taxonomy" id="2730921"/>
    <lineage>
        <taxon>Bacteria</taxon>
        <taxon>Bacillati</taxon>
        <taxon>Actinomycetota</taxon>
        <taxon>Actinomycetes</taxon>
        <taxon>Micrococcales</taxon>
        <taxon>Intrasporangiaceae</taxon>
        <taxon>Knoellia</taxon>
    </lineage>
</organism>
<protein>
    <submittedName>
        <fullName evidence="3">Carbon-nitrogen hydrolase family protein</fullName>
    </submittedName>
</protein>
<dbReference type="SUPFAM" id="SSF56317">
    <property type="entry name" value="Carbon-nitrogen hydrolase"/>
    <property type="match status" value="1"/>
</dbReference>
<feature type="domain" description="CN hydrolase" evidence="2">
    <location>
        <begin position="4"/>
        <end position="253"/>
    </location>
</feature>
<dbReference type="InterPro" id="IPR003010">
    <property type="entry name" value="C-N_Hydrolase"/>
</dbReference>
<dbReference type="AlphaFoldDB" id="A0A849H9W7"/>
<evidence type="ECO:0000259" key="2">
    <source>
        <dbReference type="PROSITE" id="PS50263"/>
    </source>
</evidence>
<reference evidence="3 4" key="1">
    <citation type="submission" date="2020-04" db="EMBL/GenBank/DDBJ databases">
        <title>Knoellia sp. isolate from air conditioner.</title>
        <authorList>
            <person name="Chea S."/>
            <person name="Kim D.-U."/>
        </authorList>
    </citation>
    <scope>NUCLEOTIDE SEQUENCE [LARGE SCALE GENOMIC DNA]</scope>
    <source>
        <strain evidence="3 4">DB2414S</strain>
    </source>
</reference>
<evidence type="ECO:0000313" key="3">
    <source>
        <dbReference type="EMBL" id="NNM46526.1"/>
    </source>
</evidence>
<proteinExistence type="predicted"/>
<dbReference type="Gene3D" id="3.60.110.10">
    <property type="entry name" value="Carbon-nitrogen hydrolase"/>
    <property type="match status" value="1"/>
</dbReference>
<dbReference type="RefSeq" id="WP_171243621.1">
    <property type="nucleotide sequence ID" value="NZ_JABEPQ010000002.1"/>
</dbReference>
<dbReference type="InterPro" id="IPR036526">
    <property type="entry name" value="C-N_Hydrolase_sf"/>
</dbReference>
<dbReference type="Proteomes" id="UP000588586">
    <property type="component" value="Unassembled WGS sequence"/>
</dbReference>
<dbReference type="GO" id="GO:0016811">
    <property type="term" value="F:hydrolase activity, acting on carbon-nitrogen (but not peptide) bonds, in linear amides"/>
    <property type="evidence" value="ECO:0007669"/>
    <property type="project" value="TreeGrafter"/>
</dbReference>
<name>A0A849H9W7_9MICO</name>
<dbReference type="EMBL" id="JABEPQ010000002">
    <property type="protein sequence ID" value="NNM46526.1"/>
    <property type="molecule type" value="Genomic_DNA"/>
</dbReference>
<comment type="caution">
    <text evidence="3">The sequence shown here is derived from an EMBL/GenBank/DDBJ whole genome shotgun (WGS) entry which is preliminary data.</text>
</comment>
<keyword evidence="1 3" id="KW-0378">Hydrolase</keyword>
<evidence type="ECO:0000256" key="1">
    <source>
        <dbReference type="ARBA" id="ARBA00022801"/>
    </source>
</evidence>
<dbReference type="InterPro" id="IPR050345">
    <property type="entry name" value="Aliph_Amidase/BUP"/>
</dbReference>
<dbReference type="PROSITE" id="PS50263">
    <property type="entry name" value="CN_HYDROLASE"/>
    <property type="match status" value="1"/>
</dbReference>
<dbReference type="PANTHER" id="PTHR43674:SF16">
    <property type="entry name" value="CARBON-NITROGEN FAMILY, PUTATIVE (AFU_ORTHOLOGUE AFUA_5G02350)-RELATED"/>
    <property type="match status" value="1"/>
</dbReference>